<evidence type="ECO:0000259" key="1">
    <source>
        <dbReference type="Pfam" id="PF00534"/>
    </source>
</evidence>
<dbReference type="SUPFAM" id="SSF53756">
    <property type="entry name" value="UDP-Glycosyltransferase/glycogen phosphorylase"/>
    <property type="match status" value="1"/>
</dbReference>
<dbReference type="CDD" id="cd03801">
    <property type="entry name" value="GT4_PimA-like"/>
    <property type="match status" value="1"/>
</dbReference>
<organism evidence="2 3">
    <name type="scientific">Methylobacterium brachiatum</name>
    <dbReference type="NCBI Taxonomy" id="269660"/>
    <lineage>
        <taxon>Bacteria</taxon>
        <taxon>Pseudomonadati</taxon>
        <taxon>Pseudomonadota</taxon>
        <taxon>Alphaproteobacteria</taxon>
        <taxon>Hyphomicrobiales</taxon>
        <taxon>Methylobacteriaceae</taxon>
        <taxon>Methylobacterium</taxon>
    </lineage>
</organism>
<feature type="domain" description="Glycosyl transferase family 1" evidence="1">
    <location>
        <begin position="480"/>
        <end position="619"/>
    </location>
</feature>
<dbReference type="PANTHER" id="PTHR12526:SF630">
    <property type="entry name" value="GLYCOSYLTRANSFERASE"/>
    <property type="match status" value="1"/>
</dbReference>
<sequence>MQRVKLNRSVRMRAPSIGGMLRSQNDYSDHEIAAEAKSILGIGLFDLQTYSRNAKLNFSSIAKAVNHYIITGDKLRISPHALFDVFYYHDIYRDIEGSGMTALYHFIRHGAGENRNPHPLFDTAFVRAQLGDRTGDPLLAYEKAPRGSYQPHQSFDEQYVLNQISGADRSKKMTVLAQFLMNDAETWNPSSSFDMKSYRSINPDIRDLNSFYHYIRWGKNEGRLAVPVNRSISDVEKQIENAASLDPDIVPPHSNLYVLSRIEPLNNEKARSLLNGLIGRVGEEGVDCVFLAPSLNRGGAERVLINVISTFVERGLRVALLLTDARSKEPISWLPRDSNLTVFSFAEFADDLARQTVIQIVVNYLQVLRPKSIYVCNSAIGWALIERHGSALKLLFDIHVFAFCYDYDEHGRRGGYAWTHLGHIAHVVKSIITDNAITPSEISDDLSLDENERSKFVVLYQPADARLLKNWSNDLHTLDLRSKRRLVLWAGRFSRQKNVKLALEIASIAIDLDFVFAGISKDQCDAEGWFVPSNTTFLGEYDHFHDLPLHRVSAFLYTSLWDGLPNVIIEAGSAGLPIVAPNVGGVSDLIDNETGFLLSSSATANEFHKSLREAVTSGKDKSYALTEKIIARHSKNMFTETLLGSLASPAVEL</sequence>
<accession>A0ABV1R6V3</accession>
<evidence type="ECO:0000313" key="3">
    <source>
        <dbReference type="Proteomes" id="UP001432995"/>
    </source>
</evidence>
<dbReference type="RefSeq" id="WP_350379916.1">
    <property type="nucleotide sequence ID" value="NZ_JBELQD010000025.1"/>
</dbReference>
<evidence type="ECO:0000313" key="2">
    <source>
        <dbReference type="EMBL" id="MER2290545.1"/>
    </source>
</evidence>
<keyword evidence="2" id="KW-0808">Transferase</keyword>
<dbReference type="Gene3D" id="3.40.50.2000">
    <property type="entry name" value="Glycogen Phosphorylase B"/>
    <property type="match status" value="1"/>
</dbReference>
<comment type="caution">
    <text evidence="2">The sequence shown here is derived from an EMBL/GenBank/DDBJ whole genome shotgun (WGS) entry which is preliminary data.</text>
</comment>
<dbReference type="Pfam" id="PF00534">
    <property type="entry name" value="Glycos_transf_1"/>
    <property type="match status" value="1"/>
</dbReference>
<dbReference type="GO" id="GO:0016757">
    <property type="term" value="F:glycosyltransferase activity"/>
    <property type="evidence" value="ECO:0007669"/>
    <property type="project" value="UniProtKB-KW"/>
</dbReference>
<dbReference type="InterPro" id="IPR001296">
    <property type="entry name" value="Glyco_trans_1"/>
</dbReference>
<dbReference type="EMBL" id="JBELQD010000025">
    <property type="protein sequence ID" value="MER2290545.1"/>
    <property type="molecule type" value="Genomic_DNA"/>
</dbReference>
<dbReference type="Proteomes" id="UP001432995">
    <property type="component" value="Unassembled WGS sequence"/>
</dbReference>
<keyword evidence="2" id="KW-0328">Glycosyltransferase</keyword>
<reference evidence="2" key="1">
    <citation type="submission" date="2024-06" db="EMBL/GenBank/DDBJ databases">
        <authorList>
            <person name="Campbell A.G."/>
        </authorList>
    </citation>
    <scope>NUCLEOTIDE SEQUENCE</scope>
    <source>
        <strain evidence="2">EM17</strain>
    </source>
</reference>
<dbReference type="EC" id="2.4.-.-" evidence="2"/>
<dbReference type="PANTHER" id="PTHR12526">
    <property type="entry name" value="GLYCOSYLTRANSFERASE"/>
    <property type="match status" value="1"/>
</dbReference>
<proteinExistence type="predicted"/>
<protein>
    <submittedName>
        <fullName evidence="2">Glycosyltransferase family 4 protein</fullName>
        <ecNumber evidence="2">2.4.-.-</ecNumber>
    </submittedName>
</protein>
<name>A0ABV1R6V3_9HYPH</name>
<gene>
    <name evidence="2" type="ORF">ABS770_20000</name>
</gene>
<keyword evidence="3" id="KW-1185">Reference proteome</keyword>